<dbReference type="AlphaFoldDB" id="A0AAN9FVS5"/>
<protein>
    <recommendedName>
        <fullName evidence="1">Factor of DNA methylation 1-5/IDN2 domain-containing protein</fullName>
    </recommendedName>
</protein>
<dbReference type="EMBL" id="JAYKXN010000006">
    <property type="protein sequence ID" value="KAK7279898.1"/>
    <property type="molecule type" value="Genomic_DNA"/>
</dbReference>
<keyword evidence="3" id="KW-1185">Reference proteome</keyword>
<organism evidence="2 3">
    <name type="scientific">Clitoria ternatea</name>
    <name type="common">Butterfly pea</name>
    <dbReference type="NCBI Taxonomy" id="43366"/>
    <lineage>
        <taxon>Eukaryota</taxon>
        <taxon>Viridiplantae</taxon>
        <taxon>Streptophyta</taxon>
        <taxon>Embryophyta</taxon>
        <taxon>Tracheophyta</taxon>
        <taxon>Spermatophyta</taxon>
        <taxon>Magnoliopsida</taxon>
        <taxon>eudicotyledons</taxon>
        <taxon>Gunneridae</taxon>
        <taxon>Pentapetalae</taxon>
        <taxon>rosids</taxon>
        <taxon>fabids</taxon>
        <taxon>Fabales</taxon>
        <taxon>Fabaceae</taxon>
        <taxon>Papilionoideae</taxon>
        <taxon>50 kb inversion clade</taxon>
        <taxon>NPAAA clade</taxon>
        <taxon>indigoferoid/millettioid clade</taxon>
        <taxon>Phaseoleae</taxon>
        <taxon>Clitoria</taxon>
    </lineage>
</organism>
<accession>A0AAN9FVS5</accession>
<dbReference type="GO" id="GO:0080188">
    <property type="term" value="P:gene silencing by siRNA-directed DNA methylation"/>
    <property type="evidence" value="ECO:0007669"/>
    <property type="project" value="InterPro"/>
</dbReference>
<gene>
    <name evidence="2" type="ORF">RJT34_24957</name>
</gene>
<comment type="caution">
    <text evidence="2">The sequence shown here is derived from an EMBL/GenBank/DDBJ whole genome shotgun (WGS) entry which is preliminary data.</text>
</comment>
<name>A0AAN9FVS5_CLITE</name>
<dbReference type="PANTHER" id="PTHR21596">
    <property type="entry name" value="RIBONUCLEASE P SUBUNIT P38"/>
    <property type="match status" value="1"/>
</dbReference>
<dbReference type="InterPro" id="IPR045177">
    <property type="entry name" value="FDM1-5/IDN2"/>
</dbReference>
<proteinExistence type="predicted"/>
<evidence type="ECO:0000313" key="3">
    <source>
        <dbReference type="Proteomes" id="UP001359559"/>
    </source>
</evidence>
<dbReference type="Proteomes" id="UP001359559">
    <property type="component" value="Unassembled WGS sequence"/>
</dbReference>
<reference evidence="2 3" key="1">
    <citation type="submission" date="2024-01" db="EMBL/GenBank/DDBJ databases">
        <title>The genomes of 5 underutilized Papilionoideae crops provide insights into root nodulation and disease resistance.</title>
        <authorList>
            <person name="Yuan L."/>
        </authorList>
    </citation>
    <scope>NUCLEOTIDE SEQUENCE [LARGE SCALE GENOMIC DNA]</scope>
    <source>
        <strain evidence="2">LY-2023</strain>
        <tissue evidence="2">Leaf</tissue>
    </source>
</reference>
<dbReference type="PANTHER" id="PTHR21596:SF77">
    <property type="entry name" value="XH_XS DOMAIN PROTEIN"/>
    <property type="match status" value="1"/>
</dbReference>
<evidence type="ECO:0000313" key="2">
    <source>
        <dbReference type="EMBL" id="KAK7279898.1"/>
    </source>
</evidence>
<evidence type="ECO:0000259" key="1">
    <source>
        <dbReference type="Pfam" id="PF03469"/>
    </source>
</evidence>
<feature type="domain" description="Factor of DNA methylation 1-5/IDN2" evidence="1">
    <location>
        <begin position="76"/>
        <end position="133"/>
    </location>
</feature>
<dbReference type="InterPro" id="IPR005379">
    <property type="entry name" value="FDM1-5/IDN2_XH"/>
</dbReference>
<sequence length="234" mass="26709">MLKLLKDMESEHKLKLEIVELEGQLNVLKHMNVMGADEEKRKKKQIQEMKETLEELKFDMSELPKILKGGTDIGVKKLGEINAKPFKVVCKNMYKDNKKASLECAKLHAEWQNQILDSSWHPFRVLEIEGKKQGLDSQLFVAVNDPYSFSVSGTKQRIGDKKKARMFMKLVSTVGTNSSMSRGSQGSLQRSLSFENMIPGLIDMFCLQKLNEVIGYPSWLPYVVTRPTCLIRIV</sequence>
<dbReference type="Pfam" id="PF03469">
    <property type="entry name" value="XH"/>
    <property type="match status" value="1"/>
</dbReference>